<evidence type="ECO:0000256" key="1">
    <source>
        <dbReference type="ARBA" id="ARBA00022490"/>
    </source>
</evidence>
<dbReference type="EC" id="6.3.5.3" evidence="6"/>
<dbReference type="Proteomes" id="UP000716004">
    <property type="component" value="Unassembled WGS sequence"/>
</dbReference>
<keyword evidence="5 6" id="KW-0067">ATP-binding</keyword>
<dbReference type="SUPFAM" id="SSF82697">
    <property type="entry name" value="PurS-like"/>
    <property type="match status" value="1"/>
</dbReference>
<keyword evidence="1 6" id="KW-0963">Cytoplasm</keyword>
<dbReference type="GO" id="GO:0004642">
    <property type="term" value="F:phosphoribosylformylglycinamidine synthase activity"/>
    <property type="evidence" value="ECO:0007669"/>
    <property type="project" value="UniProtKB-UniRule"/>
</dbReference>
<dbReference type="PANTHER" id="PTHR34696">
    <property type="entry name" value="PHOSPHORIBOSYLFORMYLGLYCINAMIDINE SYNTHASE SUBUNIT PURS"/>
    <property type="match status" value="1"/>
</dbReference>
<dbReference type="AlphaFoldDB" id="A0A8J7YS43"/>
<comment type="caution">
    <text evidence="7">The sequence shown here is derived from an EMBL/GenBank/DDBJ whole genome shotgun (WGS) entry which is preliminary data.</text>
</comment>
<dbReference type="NCBIfam" id="TIGR00302">
    <property type="entry name" value="phosphoribosylformylglycinamidine synthase subunit PurS"/>
    <property type="match status" value="1"/>
</dbReference>
<dbReference type="Pfam" id="PF02700">
    <property type="entry name" value="PurS"/>
    <property type="match status" value="1"/>
</dbReference>
<dbReference type="HAMAP" id="MF_01926">
    <property type="entry name" value="PurS"/>
    <property type="match status" value="1"/>
</dbReference>
<gene>
    <name evidence="6 7" type="primary">purS</name>
    <name evidence="7" type="ORF">J9259_04335</name>
</gene>
<keyword evidence="2 6" id="KW-0436">Ligase</keyword>
<sequence length="80" mass="9243">MPVYEIRISLKEGIVDPEGENTMKTLRLLGFSDVRKVSSMKLYSVDIEAGDQEAERRIEEICRKLLANPAIHNYSYRKVK</sequence>
<dbReference type="InterPro" id="IPR036604">
    <property type="entry name" value="PurS-like_sf"/>
</dbReference>
<evidence type="ECO:0000256" key="2">
    <source>
        <dbReference type="ARBA" id="ARBA00022598"/>
    </source>
</evidence>
<protein>
    <recommendedName>
        <fullName evidence="6">Phosphoribosylformylglycinamidine synthase subunit PurS</fullName>
        <shortName evidence="6">FGAM synthase</shortName>
        <ecNumber evidence="6">6.3.5.3</ecNumber>
    </recommendedName>
    <alternativeName>
        <fullName evidence="6">Formylglycinamide ribonucleotide amidotransferase subunit III</fullName>
        <shortName evidence="6">FGAR amidotransferase III</shortName>
        <shortName evidence="6">FGAR-AT III</shortName>
    </alternativeName>
    <alternativeName>
        <fullName evidence="6">Phosphoribosylformylglycinamidine synthase subunit III</fullName>
    </alternativeName>
</protein>
<dbReference type="UniPathway" id="UPA00074">
    <property type="reaction ID" value="UER00128"/>
</dbReference>
<evidence type="ECO:0000256" key="6">
    <source>
        <dbReference type="HAMAP-Rule" id="MF_01926"/>
    </source>
</evidence>
<dbReference type="InterPro" id="IPR003850">
    <property type="entry name" value="PurS"/>
</dbReference>
<dbReference type="GO" id="GO:0005737">
    <property type="term" value="C:cytoplasm"/>
    <property type="evidence" value="ECO:0007669"/>
    <property type="project" value="UniProtKB-SubCell"/>
</dbReference>
<organism evidence="7 8">
    <name type="scientific">Candidatus Sysuiplasma superficiale</name>
    <dbReference type="NCBI Taxonomy" id="2823368"/>
    <lineage>
        <taxon>Archaea</taxon>
        <taxon>Methanobacteriati</taxon>
        <taxon>Thermoplasmatota</taxon>
        <taxon>Thermoplasmata</taxon>
        <taxon>Candidatus Sysuiplasmatales</taxon>
        <taxon>Candidatus Sysuiplasmataceae</taxon>
        <taxon>Candidatus Sysuiplasma</taxon>
    </lineage>
</organism>
<comment type="similarity">
    <text evidence="6">Belongs to the PurS family.</text>
</comment>
<dbReference type="PANTHER" id="PTHR34696:SF1">
    <property type="entry name" value="PHOSPHORIBOSYLFORMYLGLYCINAMIDINE SYNTHASE SUBUNIT PURS"/>
    <property type="match status" value="1"/>
</dbReference>
<evidence type="ECO:0000313" key="8">
    <source>
        <dbReference type="Proteomes" id="UP000716004"/>
    </source>
</evidence>
<reference evidence="7" key="1">
    <citation type="submission" date="2021-04" db="EMBL/GenBank/DDBJ databases">
        <title>Genomic insights into ecological role and evolution of a novel Thermoplasmata order Candidatus Sysuiplasmatales.</title>
        <authorList>
            <person name="Yuan Y."/>
        </authorList>
    </citation>
    <scope>NUCLEOTIDE SEQUENCE</scope>
    <source>
        <strain evidence="7">YP2-bin.285</strain>
    </source>
</reference>
<keyword evidence="4 6" id="KW-0658">Purine biosynthesis</keyword>
<proteinExistence type="inferred from homology"/>
<dbReference type="EMBL" id="JAGVSJ010000008">
    <property type="protein sequence ID" value="MBX8631733.1"/>
    <property type="molecule type" value="Genomic_DNA"/>
</dbReference>
<dbReference type="GO" id="GO:0005524">
    <property type="term" value="F:ATP binding"/>
    <property type="evidence" value="ECO:0007669"/>
    <property type="project" value="UniProtKB-UniRule"/>
</dbReference>
<comment type="catalytic activity">
    <reaction evidence="6">
        <text>N(2)-formyl-N(1)-(5-phospho-beta-D-ribosyl)glycinamide + L-glutamine + ATP + H2O = 2-formamido-N(1)-(5-O-phospho-beta-D-ribosyl)acetamidine + L-glutamate + ADP + phosphate + H(+)</text>
        <dbReference type="Rhea" id="RHEA:17129"/>
        <dbReference type="ChEBI" id="CHEBI:15377"/>
        <dbReference type="ChEBI" id="CHEBI:15378"/>
        <dbReference type="ChEBI" id="CHEBI:29985"/>
        <dbReference type="ChEBI" id="CHEBI:30616"/>
        <dbReference type="ChEBI" id="CHEBI:43474"/>
        <dbReference type="ChEBI" id="CHEBI:58359"/>
        <dbReference type="ChEBI" id="CHEBI:147286"/>
        <dbReference type="ChEBI" id="CHEBI:147287"/>
        <dbReference type="ChEBI" id="CHEBI:456216"/>
        <dbReference type="EC" id="6.3.5.3"/>
    </reaction>
</comment>
<evidence type="ECO:0000256" key="4">
    <source>
        <dbReference type="ARBA" id="ARBA00022755"/>
    </source>
</evidence>
<evidence type="ECO:0000256" key="5">
    <source>
        <dbReference type="ARBA" id="ARBA00022840"/>
    </source>
</evidence>
<keyword evidence="3 6" id="KW-0547">Nucleotide-binding</keyword>
<comment type="subunit">
    <text evidence="6">Part of the FGAM synthase complex composed of 1 PurL, 1 PurQ and 2 PurS subunits.</text>
</comment>
<dbReference type="GO" id="GO:0006189">
    <property type="term" value="P:'de novo' IMP biosynthetic process"/>
    <property type="evidence" value="ECO:0007669"/>
    <property type="project" value="UniProtKB-UniRule"/>
</dbReference>
<name>A0A8J7YS43_9ARCH</name>
<evidence type="ECO:0000313" key="7">
    <source>
        <dbReference type="EMBL" id="MBX8631733.1"/>
    </source>
</evidence>
<comment type="subcellular location">
    <subcellularLocation>
        <location evidence="6">Cytoplasm</location>
    </subcellularLocation>
</comment>
<evidence type="ECO:0000256" key="3">
    <source>
        <dbReference type="ARBA" id="ARBA00022741"/>
    </source>
</evidence>
<comment type="function">
    <text evidence="6">Part of the phosphoribosylformylglycinamidine synthase complex involved in the purines biosynthetic pathway. Catalyzes the ATP-dependent conversion of formylglycinamide ribonucleotide (FGAR) and glutamine to yield formylglycinamidine ribonucleotide (FGAM) and glutamate. The FGAM synthase complex is composed of three subunits. PurQ produces an ammonia molecule by converting glutamine to glutamate. PurL transfers the ammonia molecule to FGAR to form FGAM in an ATP-dependent manner. PurS interacts with PurQ and PurL and is thought to assist in the transfer of the ammonia molecule from PurQ to PurL.</text>
</comment>
<dbReference type="Gene3D" id="3.30.1280.10">
    <property type="entry name" value="Phosphoribosylformylglycinamidine synthase subunit PurS"/>
    <property type="match status" value="1"/>
</dbReference>
<comment type="pathway">
    <text evidence="6">Purine metabolism; IMP biosynthesis via de novo pathway; 5-amino-1-(5-phospho-D-ribosyl)imidazole from N(2)-formyl-N(1)-(5-phospho-D-ribosyl)glycinamide: step 1/2.</text>
</comment>
<accession>A0A8J7YS43</accession>